<dbReference type="InterPro" id="IPR001638">
    <property type="entry name" value="Solute-binding_3/MltF_N"/>
</dbReference>
<evidence type="ECO:0000313" key="4">
    <source>
        <dbReference type="EMBL" id="TDF90167.1"/>
    </source>
</evidence>
<dbReference type="PANTHER" id="PTHR35936">
    <property type="entry name" value="MEMBRANE-BOUND LYTIC MUREIN TRANSGLYCOSYLASE F"/>
    <property type="match status" value="1"/>
</dbReference>
<name>A0A4R5K9Z8_9MICC</name>
<accession>A0A4R5K9Z8</accession>
<dbReference type="AlphaFoldDB" id="A0A4R5K9Z8"/>
<dbReference type="EMBL" id="SMRU01000036">
    <property type="protein sequence ID" value="TDF90167.1"/>
    <property type="molecule type" value="Genomic_DNA"/>
</dbReference>
<dbReference type="PROSITE" id="PS51257">
    <property type="entry name" value="PROKAR_LIPOPROTEIN"/>
    <property type="match status" value="1"/>
</dbReference>
<dbReference type="RefSeq" id="WP_133206477.1">
    <property type="nucleotide sequence ID" value="NZ_SMRU01000036.1"/>
</dbReference>
<sequence length="289" mass="29877">MSRTPRVLVRALSAGTAAGLLALSLAACGGTDSASSNSSCKPAHDGLKTLTQGQLTVASYDYAPATTLTPDGGVTGTEGDLIGEIAKLECLQVTVSSSGGAGAVIPSVQSKRVDIGSGDWLRTKARSSIVYMSTPLWNDPQAIISTKGLTSDDLAGKKVGSVAGNLYNNSLQNWLGDNFKIYQDDESIYADLKAGRIDAIVASAASAKGRFKTAPIDGAKVIDVKPNPHVPEFASVGQVMLPSSLDDQALGKAIDDDIMKLRADGTIKKILEKYGLDPAVGEPGAPSEL</sequence>
<proteinExistence type="predicted"/>
<organism evidence="4 5">
    <name type="scientific">Arthrobacter terricola</name>
    <dbReference type="NCBI Taxonomy" id="2547396"/>
    <lineage>
        <taxon>Bacteria</taxon>
        <taxon>Bacillati</taxon>
        <taxon>Actinomycetota</taxon>
        <taxon>Actinomycetes</taxon>
        <taxon>Micrococcales</taxon>
        <taxon>Micrococcaceae</taxon>
        <taxon>Arthrobacter</taxon>
    </lineage>
</organism>
<feature type="domain" description="Solute-binding protein family 3/N-terminal" evidence="3">
    <location>
        <begin position="54"/>
        <end position="278"/>
    </location>
</feature>
<dbReference type="Gene3D" id="3.40.190.10">
    <property type="entry name" value="Periplasmic binding protein-like II"/>
    <property type="match status" value="2"/>
</dbReference>
<dbReference type="Proteomes" id="UP000295511">
    <property type="component" value="Unassembled WGS sequence"/>
</dbReference>
<feature type="chain" id="PRO_5038580576" evidence="2">
    <location>
        <begin position="30"/>
        <end position="289"/>
    </location>
</feature>
<keyword evidence="1 2" id="KW-0732">Signal</keyword>
<comment type="caution">
    <text evidence="4">The sequence shown here is derived from an EMBL/GenBank/DDBJ whole genome shotgun (WGS) entry which is preliminary data.</text>
</comment>
<evidence type="ECO:0000313" key="5">
    <source>
        <dbReference type="Proteomes" id="UP000295511"/>
    </source>
</evidence>
<reference evidence="4 5" key="1">
    <citation type="submission" date="2019-03" db="EMBL/GenBank/DDBJ databases">
        <title>Whole genome sequence of Arthrobacter sp JH1-1.</title>
        <authorList>
            <person name="Trinh H.N."/>
        </authorList>
    </citation>
    <scope>NUCLEOTIDE SEQUENCE [LARGE SCALE GENOMIC DNA]</scope>
    <source>
        <strain evidence="4 5">JH1-1</strain>
    </source>
</reference>
<dbReference type="Pfam" id="PF00497">
    <property type="entry name" value="SBP_bac_3"/>
    <property type="match status" value="1"/>
</dbReference>
<gene>
    <name evidence="4" type="ORF">E1809_22450</name>
</gene>
<evidence type="ECO:0000256" key="1">
    <source>
        <dbReference type="ARBA" id="ARBA00022729"/>
    </source>
</evidence>
<dbReference type="OrthoDB" id="8454826at2"/>
<dbReference type="SUPFAM" id="SSF53850">
    <property type="entry name" value="Periplasmic binding protein-like II"/>
    <property type="match status" value="1"/>
</dbReference>
<protein>
    <submittedName>
        <fullName evidence="4">Amino acid ABC transporter substrate-binding protein</fullName>
    </submittedName>
</protein>
<evidence type="ECO:0000259" key="3">
    <source>
        <dbReference type="SMART" id="SM00062"/>
    </source>
</evidence>
<keyword evidence="5" id="KW-1185">Reference proteome</keyword>
<dbReference type="SMART" id="SM00062">
    <property type="entry name" value="PBPb"/>
    <property type="match status" value="1"/>
</dbReference>
<evidence type="ECO:0000256" key="2">
    <source>
        <dbReference type="SAM" id="SignalP"/>
    </source>
</evidence>
<feature type="signal peptide" evidence="2">
    <location>
        <begin position="1"/>
        <end position="29"/>
    </location>
</feature>